<reference evidence="1 2" key="1">
    <citation type="submission" date="2019-06" db="EMBL/GenBank/DDBJ databases">
        <title>Genomics analysis of Aphanomyces spp. identifies a new class of oomycete effector associated with host adaptation.</title>
        <authorList>
            <person name="Gaulin E."/>
        </authorList>
    </citation>
    <scope>NUCLEOTIDE SEQUENCE [LARGE SCALE GENOMIC DNA]</scope>
    <source>
        <strain evidence="1 2">E</strain>
    </source>
</reference>
<organism evidence="1 2">
    <name type="scientific">Aphanomyces astaci</name>
    <name type="common">Crayfish plague agent</name>
    <dbReference type="NCBI Taxonomy" id="112090"/>
    <lineage>
        <taxon>Eukaryota</taxon>
        <taxon>Sar</taxon>
        <taxon>Stramenopiles</taxon>
        <taxon>Oomycota</taxon>
        <taxon>Saprolegniomycetes</taxon>
        <taxon>Saprolegniales</taxon>
        <taxon>Verrucalvaceae</taxon>
        <taxon>Aphanomyces</taxon>
    </lineage>
</organism>
<dbReference type="AlphaFoldDB" id="A0A6A5AEI6"/>
<evidence type="ECO:0000313" key="2">
    <source>
        <dbReference type="Proteomes" id="UP000469452"/>
    </source>
</evidence>
<name>A0A6A5AEI6_APHAT</name>
<comment type="caution">
    <text evidence="1">The sequence shown here is derived from an EMBL/GenBank/DDBJ whole genome shotgun (WGS) entry which is preliminary data.</text>
</comment>
<dbReference type="Proteomes" id="UP000469452">
    <property type="component" value="Unassembled WGS sequence"/>
</dbReference>
<dbReference type="EMBL" id="VJMI01011572">
    <property type="protein sequence ID" value="KAF0752440.1"/>
    <property type="molecule type" value="Genomic_DNA"/>
</dbReference>
<accession>A0A6A5AEI6</accession>
<proteinExistence type="predicted"/>
<dbReference type="VEuPathDB" id="FungiDB:H257_11070"/>
<gene>
    <name evidence="1" type="ORF">AaE_006034</name>
</gene>
<protein>
    <submittedName>
        <fullName evidence="1">Uncharacterized protein</fullName>
    </submittedName>
</protein>
<evidence type="ECO:0000313" key="1">
    <source>
        <dbReference type="EMBL" id="KAF0752440.1"/>
    </source>
</evidence>
<sequence length="68" mass="7644">MQMKEGSELHRRHVAPDTAVVDSEHLIQRHEFTLRAASSQSQFIEITAMDRNNQLSAQQVGPICVVLS</sequence>